<dbReference type="PANTHER" id="PTHR15326">
    <property type="entry name" value="SPERMATOGENESIS-ASSOCIATED PROTEIN 2/TAMOZHENNIC"/>
    <property type="match status" value="1"/>
</dbReference>
<dbReference type="InterPro" id="IPR036339">
    <property type="entry name" value="PUB-like_dom_sf"/>
</dbReference>
<sequence length="171" mass="19767">MVMDDYYFHDQKPELWAKINSLHLSYLEMEESPQKLDHKIKLDDCIKKFLCIAPHNQKFCFKETAEVLHRSASNKKDFSGYRAALGWNAIGMYAGNLISQPWRQEYRQIKMYSGFYKHEIEANLVGAEIMFEAMGYKHVGNGILVLEGPVCPDTVKYVSQDSLVAYVECQV</sequence>
<dbReference type="Gene3D" id="1.20.58.2190">
    <property type="match status" value="1"/>
</dbReference>
<accession>A0A0T6BI33</accession>
<protein>
    <recommendedName>
        <fullName evidence="1">Spermatogenesis-associated protein 2 PUB-like domain-containing protein</fullName>
    </recommendedName>
</protein>
<dbReference type="OrthoDB" id="9837000at2759"/>
<organism evidence="2 3">
    <name type="scientific">Oryctes borbonicus</name>
    <dbReference type="NCBI Taxonomy" id="1629725"/>
    <lineage>
        <taxon>Eukaryota</taxon>
        <taxon>Metazoa</taxon>
        <taxon>Ecdysozoa</taxon>
        <taxon>Arthropoda</taxon>
        <taxon>Hexapoda</taxon>
        <taxon>Insecta</taxon>
        <taxon>Pterygota</taxon>
        <taxon>Neoptera</taxon>
        <taxon>Endopterygota</taxon>
        <taxon>Coleoptera</taxon>
        <taxon>Polyphaga</taxon>
        <taxon>Scarabaeiformia</taxon>
        <taxon>Scarabaeidae</taxon>
        <taxon>Dynastinae</taxon>
        <taxon>Oryctes</taxon>
    </lineage>
</organism>
<evidence type="ECO:0000259" key="1">
    <source>
        <dbReference type="Pfam" id="PF21388"/>
    </source>
</evidence>
<evidence type="ECO:0000313" key="2">
    <source>
        <dbReference type="EMBL" id="KRT86845.1"/>
    </source>
</evidence>
<dbReference type="Proteomes" id="UP000051574">
    <property type="component" value="Unassembled WGS sequence"/>
</dbReference>
<name>A0A0T6BI33_9SCAR</name>
<dbReference type="GO" id="GO:0005737">
    <property type="term" value="C:cytoplasm"/>
    <property type="evidence" value="ECO:0007669"/>
    <property type="project" value="TreeGrafter"/>
</dbReference>
<dbReference type="SUPFAM" id="SSF143503">
    <property type="entry name" value="PUG domain-like"/>
    <property type="match status" value="1"/>
</dbReference>
<proteinExistence type="predicted"/>
<comment type="caution">
    <text evidence="2">The sequence shown here is derived from an EMBL/GenBank/DDBJ whole genome shotgun (WGS) entry which is preliminary data.</text>
</comment>
<feature type="non-terminal residue" evidence="2">
    <location>
        <position position="171"/>
    </location>
</feature>
<dbReference type="PANTHER" id="PTHR15326:SF2">
    <property type="entry name" value="PROTEIN TAMOZHENNIC"/>
    <property type="match status" value="1"/>
</dbReference>
<feature type="domain" description="Spermatogenesis-associated protein 2 PUB-like" evidence="1">
    <location>
        <begin position="59"/>
        <end position="170"/>
    </location>
</feature>
<dbReference type="InterPro" id="IPR048839">
    <property type="entry name" value="SPATA2_PUB-like"/>
</dbReference>
<dbReference type="Pfam" id="PF21388">
    <property type="entry name" value="SPATA2_PUB-like"/>
    <property type="match status" value="1"/>
</dbReference>
<gene>
    <name evidence="2" type="ORF">AMK59_1014</name>
</gene>
<reference evidence="2 3" key="1">
    <citation type="submission" date="2015-09" db="EMBL/GenBank/DDBJ databases">
        <title>Draft genome of the scarab beetle Oryctes borbonicus.</title>
        <authorList>
            <person name="Meyer J.M."/>
            <person name="Markov G.V."/>
            <person name="Baskaran P."/>
            <person name="Herrmann M."/>
            <person name="Sommer R.J."/>
            <person name="Roedelsperger C."/>
        </authorList>
    </citation>
    <scope>NUCLEOTIDE SEQUENCE [LARGE SCALE GENOMIC DNA]</scope>
    <source>
        <strain evidence="2">OB123</strain>
        <tissue evidence="2">Whole animal</tissue>
    </source>
</reference>
<dbReference type="AlphaFoldDB" id="A0A0T6BI33"/>
<evidence type="ECO:0000313" key="3">
    <source>
        <dbReference type="Proteomes" id="UP000051574"/>
    </source>
</evidence>
<keyword evidence="3" id="KW-1185">Reference proteome</keyword>
<dbReference type="EMBL" id="LJIG01000095">
    <property type="protein sequence ID" value="KRT86845.1"/>
    <property type="molecule type" value="Genomic_DNA"/>
</dbReference>